<reference evidence="2" key="1">
    <citation type="submission" date="2023-06" db="EMBL/GenBank/DDBJ databases">
        <title>Conoideocrella luteorostrata (Hypocreales: Clavicipitaceae), a potential biocontrol fungus for elongate hemlock scale in United States Christmas tree production areas.</title>
        <authorList>
            <person name="Barrett H."/>
            <person name="Lovett B."/>
            <person name="Macias A.M."/>
            <person name="Stajich J.E."/>
            <person name="Kasson M.T."/>
        </authorList>
    </citation>
    <scope>NUCLEOTIDE SEQUENCE</scope>
    <source>
        <strain evidence="2">ARSEF 14590</strain>
    </source>
</reference>
<dbReference type="PANTHER" id="PTHR36223">
    <property type="entry name" value="BETA-LACTAMASE-TYPE TRANSPEPTIDASE FOLD DOMAIN CONTAINING PROTEIN"/>
    <property type="match status" value="1"/>
</dbReference>
<dbReference type="AlphaFoldDB" id="A0AAJ0CK91"/>
<name>A0AAJ0CK91_9HYPO</name>
<comment type="caution">
    <text evidence="2">The sequence shown here is derived from an EMBL/GenBank/DDBJ whole genome shotgun (WGS) entry which is preliminary data.</text>
</comment>
<protein>
    <recommendedName>
        <fullName evidence="1">DUF7918 domain-containing protein</fullName>
    </recommendedName>
</protein>
<dbReference type="Pfam" id="PF25534">
    <property type="entry name" value="DUF7918"/>
    <property type="match status" value="1"/>
</dbReference>
<dbReference type="PANTHER" id="PTHR36223:SF1">
    <property type="entry name" value="TRANSCRIPTION ELONGATION FACTOR EAF N-TERMINAL DOMAIN-CONTAINING PROTEIN"/>
    <property type="match status" value="1"/>
</dbReference>
<sequence>MYGRSWATFKDRIQVISRVPSIDVSIHTGGHVAQEYPPLGHYDDDVHGCPSHISYIESKSGEKFSIEVSVTPGNEAFGQNVLVCAVYVDGNYVQGLALTGENHDPSRGIRKSIIGPLGPSSTLERATQHSFTFTPVSLVEEVSNAAIEEQARISQNLGTIRVQLLRGRKWQCVAPHTITRVSPTFVLTEKALKGKDISHGTSFPPSHIVPYRQGRCSFDPKPIARYEFRYRSRGALQRELIIPFTPPPPTRSASEEIASMTEEEVRRALLRTKRQQAVKLEDISLHAKRTIDLTDDDVDVSGNGPFKMIKMEDSRDVVDLT</sequence>
<accession>A0AAJ0CK91</accession>
<dbReference type="EMBL" id="JASWJB010000215">
    <property type="protein sequence ID" value="KAK2593358.1"/>
    <property type="molecule type" value="Genomic_DNA"/>
</dbReference>
<dbReference type="InterPro" id="IPR057678">
    <property type="entry name" value="DUF7918"/>
</dbReference>
<keyword evidence="3" id="KW-1185">Reference proteome</keyword>
<evidence type="ECO:0000313" key="3">
    <source>
        <dbReference type="Proteomes" id="UP001251528"/>
    </source>
</evidence>
<gene>
    <name evidence="2" type="ORF">QQS21_008933</name>
</gene>
<organism evidence="2 3">
    <name type="scientific">Conoideocrella luteorostrata</name>
    <dbReference type="NCBI Taxonomy" id="1105319"/>
    <lineage>
        <taxon>Eukaryota</taxon>
        <taxon>Fungi</taxon>
        <taxon>Dikarya</taxon>
        <taxon>Ascomycota</taxon>
        <taxon>Pezizomycotina</taxon>
        <taxon>Sordariomycetes</taxon>
        <taxon>Hypocreomycetidae</taxon>
        <taxon>Hypocreales</taxon>
        <taxon>Clavicipitaceae</taxon>
        <taxon>Conoideocrella</taxon>
    </lineage>
</organism>
<feature type="domain" description="DUF7918" evidence="1">
    <location>
        <begin position="22"/>
        <end position="243"/>
    </location>
</feature>
<proteinExistence type="predicted"/>
<evidence type="ECO:0000259" key="1">
    <source>
        <dbReference type="Pfam" id="PF25534"/>
    </source>
</evidence>
<dbReference type="Proteomes" id="UP001251528">
    <property type="component" value="Unassembled WGS sequence"/>
</dbReference>
<evidence type="ECO:0000313" key="2">
    <source>
        <dbReference type="EMBL" id="KAK2593358.1"/>
    </source>
</evidence>